<organism evidence="2 3">
    <name type="scientific">Cohnella soli</name>
    <dbReference type="NCBI Taxonomy" id="425005"/>
    <lineage>
        <taxon>Bacteria</taxon>
        <taxon>Bacillati</taxon>
        <taxon>Bacillota</taxon>
        <taxon>Bacilli</taxon>
        <taxon>Bacillales</taxon>
        <taxon>Paenibacillaceae</taxon>
        <taxon>Cohnella</taxon>
    </lineage>
</organism>
<sequence>MGTPIPHHENETRERQPSQYNSYFLSPEELEREKARLATRMPQIRSERVNTKPSITRDRYIELRARGESRADIKLKHFGNRAATMKGFLEAWDLMDPSKEKTEVELFQQRNGIEPPVPNKRTLRTRSPKTPREVKPKLVKEPRERLRKPPVIKPPRVRKPVTRVRRPKLLKLQLQVPIPDRSIDEQLREIQELTNRFQGQLDRDLATWTSSAADLLEVIKAFAGLIGSELKDTKLSEYFSGCSLPSAKVVE</sequence>
<evidence type="ECO:0000313" key="3">
    <source>
        <dbReference type="Proteomes" id="UP001596113"/>
    </source>
</evidence>
<feature type="region of interest" description="Disordered" evidence="1">
    <location>
        <begin position="112"/>
        <end position="138"/>
    </location>
</feature>
<keyword evidence="3" id="KW-1185">Reference proteome</keyword>
<name>A0ABW0HQE3_9BACL</name>
<feature type="compositionally biased region" description="Basic and acidic residues" evidence="1">
    <location>
        <begin position="1"/>
        <end position="16"/>
    </location>
</feature>
<protein>
    <submittedName>
        <fullName evidence="2">Uncharacterized protein</fullName>
    </submittedName>
</protein>
<dbReference type="Proteomes" id="UP001596113">
    <property type="component" value="Unassembled WGS sequence"/>
</dbReference>
<evidence type="ECO:0000256" key="1">
    <source>
        <dbReference type="SAM" id="MobiDB-lite"/>
    </source>
</evidence>
<reference evidence="3" key="1">
    <citation type="journal article" date="2019" name="Int. J. Syst. Evol. Microbiol.">
        <title>The Global Catalogue of Microorganisms (GCM) 10K type strain sequencing project: providing services to taxonomists for standard genome sequencing and annotation.</title>
        <authorList>
            <consortium name="The Broad Institute Genomics Platform"/>
            <consortium name="The Broad Institute Genome Sequencing Center for Infectious Disease"/>
            <person name="Wu L."/>
            <person name="Ma J."/>
        </authorList>
    </citation>
    <scope>NUCLEOTIDE SEQUENCE [LARGE SCALE GENOMIC DNA]</scope>
    <source>
        <strain evidence="3">CGMCC 1.18575</strain>
    </source>
</reference>
<comment type="caution">
    <text evidence="2">The sequence shown here is derived from an EMBL/GenBank/DDBJ whole genome shotgun (WGS) entry which is preliminary data.</text>
</comment>
<proteinExistence type="predicted"/>
<gene>
    <name evidence="2" type="ORF">ACFPOF_06095</name>
</gene>
<dbReference type="RefSeq" id="WP_378130629.1">
    <property type="nucleotide sequence ID" value="NZ_JBHSMI010000011.1"/>
</dbReference>
<feature type="region of interest" description="Disordered" evidence="1">
    <location>
        <begin position="1"/>
        <end position="21"/>
    </location>
</feature>
<evidence type="ECO:0000313" key="2">
    <source>
        <dbReference type="EMBL" id="MFC5402302.1"/>
    </source>
</evidence>
<accession>A0ABW0HQE3</accession>
<dbReference type="EMBL" id="JBHSMI010000011">
    <property type="protein sequence ID" value="MFC5402302.1"/>
    <property type="molecule type" value="Genomic_DNA"/>
</dbReference>